<proteinExistence type="predicted"/>
<dbReference type="STRING" id="218851.A0A2G5CB41"/>
<evidence type="ECO:0000313" key="2">
    <source>
        <dbReference type="EMBL" id="PIA28476.1"/>
    </source>
</evidence>
<organism evidence="2 3">
    <name type="scientific">Aquilegia coerulea</name>
    <name type="common">Rocky mountain columbine</name>
    <dbReference type="NCBI Taxonomy" id="218851"/>
    <lineage>
        <taxon>Eukaryota</taxon>
        <taxon>Viridiplantae</taxon>
        <taxon>Streptophyta</taxon>
        <taxon>Embryophyta</taxon>
        <taxon>Tracheophyta</taxon>
        <taxon>Spermatophyta</taxon>
        <taxon>Magnoliopsida</taxon>
        <taxon>Ranunculales</taxon>
        <taxon>Ranunculaceae</taxon>
        <taxon>Thalictroideae</taxon>
        <taxon>Aquilegia</taxon>
    </lineage>
</organism>
<dbReference type="PANTHER" id="PTHR11697:SF230">
    <property type="entry name" value="ZINC FINGER, MYM DOMAIN CONTAINING 1"/>
    <property type="match status" value="1"/>
</dbReference>
<dbReference type="AlphaFoldDB" id="A0A2G5CB41"/>
<dbReference type="InterPro" id="IPR025398">
    <property type="entry name" value="DUF4371"/>
</dbReference>
<accession>A0A2G5CB41</accession>
<dbReference type="InterPro" id="IPR012337">
    <property type="entry name" value="RNaseH-like_sf"/>
</dbReference>
<protein>
    <recommendedName>
        <fullName evidence="1">DUF4371 domain-containing protein</fullName>
    </recommendedName>
</protein>
<dbReference type="OrthoDB" id="6621980at2759"/>
<name>A0A2G5CB41_AQUCA</name>
<dbReference type="InParanoid" id="A0A2G5CB41"/>
<evidence type="ECO:0000259" key="1">
    <source>
        <dbReference type="Pfam" id="PF14291"/>
    </source>
</evidence>
<dbReference type="EMBL" id="KZ305086">
    <property type="protein sequence ID" value="PIA28476.1"/>
    <property type="molecule type" value="Genomic_DNA"/>
</dbReference>
<feature type="domain" description="DUF4371" evidence="1">
    <location>
        <begin position="42"/>
        <end position="117"/>
    </location>
</feature>
<dbReference type="SUPFAM" id="SSF53098">
    <property type="entry name" value="Ribonuclease H-like"/>
    <property type="match status" value="1"/>
</dbReference>
<evidence type="ECO:0000313" key="3">
    <source>
        <dbReference type="Proteomes" id="UP000230069"/>
    </source>
</evidence>
<dbReference type="InterPro" id="IPR055298">
    <property type="entry name" value="AtLOH3-like"/>
</dbReference>
<sequence length="440" mass="51161">MSFGFFLRQEIAFCGYDESKESSNRGNFLELLQFLANHNEQCDETRDISIKEQMAIVFRYVDKRGHMIEQFVCVMHIPKTSVILFKAFLEEFFCKHNLSVTRLRGQGYDRTSNMRGEQVYFFVHCSVHQLQLAFVHVAKDIPEIALFFSSVGTIVNTTGALCKYRDKLRKKEVIEVFKVLESGELLSGRGLNQETSMKQFVETRWGSHYATLVNLIIVFPSVVGILDDVMEDGSSSDQRGEFLSLLDLMQSFNIVFTLLLMRKLVVITNDLSKVLQKENEDIVNVMTLKIHYYQYYLFNSCIDKQLAKLNNRFDEVNTEFLLCMACLNSTESFGVFNVEKLVRLAEFYPDDFSEQERMDLHNQLKIYEIDKYITYHLIYKLIKLSLILPVVTATVERDFSAMNIIKNRLQNQMGDEWLNDCLVTYIEKDVFDTICDGDVI</sequence>
<reference evidence="2 3" key="1">
    <citation type="submission" date="2017-09" db="EMBL/GenBank/DDBJ databases">
        <title>WGS assembly of Aquilegia coerulea Goldsmith.</title>
        <authorList>
            <person name="Hodges S."/>
            <person name="Kramer E."/>
            <person name="Nordborg M."/>
            <person name="Tomkins J."/>
            <person name="Borevitz J."/>
            <person name="Derieg N."/>
            <person name="Yan J."/>
            <person name="Mihaltcheva S."/>
            <person name="Hayes R.D."/>
            <person name="Rokhsar D."/>
        </authorList>
    </citation>
    <scope>NUCLEOTIDE SEQUENCE [LARGE SCALE GENOMIC DNA]</scope>
    <source>
        <strain evidence="3">cv. Goldsmith</strain>
    </source>
</reference>
<dbReference type="Proteomes" id="UP000230069">
    <property type="component" value="Unassembled WGS sequence"/>
</dbReference>
<gene>
    <name evidence="2" type="ORF">AQUCO_06900034v1</name>
</gene>
<keyword evidence="3" id="KW-1185">Reference proteome</keyword>
<dbReference type="PANTHER" id="PTHR11697">
    <property type="entry name" value="GENERAL TRANSCRIPTION FACTOR 2-RELATED ZINC FINGER PROTEIN"/>
    <property type="match status" value="1"/>
</dbReference>
<dbReference type="Pfam" id="PF14291">
    <property type="entry name" value="DUF4371"/>
    <property type="match status" value="1"/>
</dbReference>